<feature type="transmembrane region" description="Helical" evidence="8">
    <location>
        <begin position="426"/>
        <end position="445"/>
    </location>
</feature>
<dbReference type="SUPFAM" id="SSF57863">
    <property type="entry name" value="ArfGap/RecO-like zinc finger"/>
    <property type="match status" value="1"/>
</dbReference>
<evidence type="ECO:0000256" key="3">
    <source>
        <dbReference type="ARBA" id="ARBA00022692"/>
    </source>
</evidence>
<keyword evidence="11" id="KW-1185">Reference proteome</keyword>
<keyword evidence="6" id="KW-0862">Zinc</keyword>
<feature type="transmembrane region" description="Helical" evidence="8">
    <location>
        <begin position="669"/>
        <end position="686"/>
    </location>
</feature>
<dbReference type="PANTHER" id="PTHR11654">
    <property type="entry name" value="OLIGOPEPTIDE TRANSPORTER-RELATED"/>
    <property type="match status" value="1"/>
</dbReference>
<dbReference type="EMBL" id="CAXAMN010027972">
    <property type="protein sequence ID" value="CAK9114247.1"/>
    <property type="molecule type" value="Genomic_DNA"/>
</dbReference>
<dbReference type="InterPro" id="IPR037278">
    <property type="entry name" value="ARFGAP/RecO"/>
</dbReference>
<dbReference type="Proteomes" id="UP001642484">
    <property type="component" value="Unassembled WGS sequence"/>
</dbReference>
<reference evidence="10 11" key="1">
    <citation type="submission" date="2024-02" db="EMBL/GenBank/DDBJ databases">
        <authorList>
            <person name="Chen Y."/>
            <person name="Shah S."/>
            <person name="Dougan E. K."/>
            <person name="Thang M."/>
            <person name="Chan C."/>
        </authorList>
    </citation>
    <scope>NUCLEOTIDE SEQUENCE [LARGE SCALE GENOMIC DNA]</scope>
</reference>
<evidence type="ECO:0000256" key="7">
    <source>
        <dbReference type="SAM" id="MobiDB-lite"/>
    </source>
</evidence>
<organism evidence="10 11">
    <name type="scientific">Durusdinium trenchii</name>
    <dbReference type="NCBI Taxonomy" id="1381693"/>
    <lineage>
        <taxon>Eukaryota</taxon>
        <taxon>Sar</taxon>
        <taxon>Alveolata</taxon>
        <taxon>Dinophyceae</taxon>
        <taxon>Suessiales</taxon>
        <taxon>Symbiodiniaceae</taxon>
        <taxon>Durusdinium</taxon>
    </lineage>
</organism>
<feature type="transmembrane region" description="Helical" evidence="8">
    <location>
        <begin position="465"/>
        <end position="484"/>
    </location>
</feature>
<dbReference type="InterPro" id="IPR001164">
    <property type="entry name" value="ArfGAP_dom"/>
</dbReference>
<comment type="subcellular location">
    <subcellularLocation>
        <location evidence="1">Membrane</location>
        <topology evidence="1">Multi-pass membrane protein</topology>
    </subcellularLocation>
</comment>
<feature type="transmembrane region" description="Helical" evidence="8">
    <location>
        <begin position="714"/>
        <end position="739"/>
    </location>
</feature>
<proteinExistence type="inferred from homology"/>
<dbReference type="Gene3D" id="1.20.1250.20">
    <property type="entry name" value="MFS general substrate transporter like domains"/>
    <property type="match status" value="1"/>
</dbReference>
<protein>
    <recommendedName>
        <fullName evidence="9">Arf-GAP domain-containing protein</fullName>
    </recommendedName>
</protein>
<feature type="region of interest" description="Disordered" evidence="7">
    <location>
        <begin position="941"/>
        <end position="961"/>
    </location>
</feature>
<feature type="compositionally biased region" description="Low complexity" evidence="7">
    <location>
        <begin position="130"/>
        <end position="161"/>
    </location>
</feature>
<keyword evidence="6" id="KW-0479">Metal-binding</keyword>
<keyword evidence="4 8" id="KW-1133">Transmembrane helix</keyword>
<keyword evidence="6" id="KW-0863">Zinc-finger</keyword>
<evidence type="ECO:0000256" key="1">
    <source>
        <dbReference type="ARBA" id="ARBA00004141"/>
    </source>
</evidence>
<evidence type="ECO:0000259" key="9">
    <source>
        <dbReference type="PROSITE" id="PS50115"/>
    </source>
</evidence>
<sequence>MAPNKDEKNLVEKLRAFQRSNQANKRCADCPERGPTYVCLDFQIFICQSCGGIHREFGHKIKSISFSEWSPAEVAKLEEGGNEAARTKWLDRWHQDTFPEPDGTDLEAVREFIRLKYVEKKWYRPHAHPKAASAPKTEAASQPAATTSAVPQAAPAAQAPSLDLLSGGDAEPTTPAPAAMPAPTAPAVAAPVAPPPAANTAQVPDLLDGGGAQVTEEPWTADFGTPVKAPDSLAGLIDLEFSSPPKAAAPKPEEERYETSYRALAAEQGHSTQRRTFTGPEGAALHAVCRAILVVELAERTCYYALAGSQEFFLETLGYGAQESAGLNSAFTTLCYMWPLAGGYVADAFLGRYHTIWVFTVCYLVGVLTCAVSALPGPTRDATTYLVGSMVFLALGTGGIKPNISNFGADQFDSRSAAGRKAREEFYTYFYMSINVGVLLSYGFLTTLCSSGLPGLVPKDLGYATSYFLAATSMCVALTVFLCYSSSYRCLHRHLGDAIRGVVLHVVSAAFEGSNRARAICLGWPLLLLGLLLTVIISLSPTESLGLFGALMVLSGLLLATYGCGNLEWVQSTAHRNSHVTRQQTADFLRVMPTLAAVNLAFNSVYNCMAFWFQEQACLMDVRFFNMQLNGSFFTIADGLAIVLFTPPLMNTVNPWMERRFGVGRHGKLLLGCLLAAVSVLWAALLEDLRIVSPLLEEASLCAPDGQKMSSLSAWWMIGPYTVMGVAEVYVNSTLYYLAYSQSPLRLRSSAQALGLFMSATSSALFTILTAVLSGRGSLRTEKDGLQAGYYVSLSMMIPFLCWYLCVQSGFQERHFDEESEPEVQPGQLNKGVAFSRTGMLRDFASPQSVGGSPASWVDHSPLSSEVSAVGMPVFDDLDPEEFEECVRLAHARHVADWLKLSMFKEMMRKELRGGARGLPGVKSQDLMAIDGSFAAPVASVEEPAAEPAPTDVEAEDTTSMGEKLRQAVLSGSQDDLKRLFEQCSKAPAKKHHAVDEKRLAAFSAFDDLLSPSHRQESVDR</sequence>
<feature type="region of interest" description="Disordered" evidence="7">
    <location>
        <begin position="126"/>
        <end position="227"/>
    </location>
</feature>
<evidence type="ECO:0000256" key="2">
    <source>
        <dbReference type="ARBA" id="ARBA00005982"/>
    </source>
</evidence>
<feature type="transmembrane region" description="Helical" evidence="8">
    <location>
        <begin position="588"/>
        <end position="613"/>
    </location>
</feature>
<feature type="transmembrane region" description="Helical" evidence="8">
    <location>
        <begin position="519"/>
        <end position="539"/>
    </location>
</feature>
<keyword evidence="5 8" id="KW-0472">Membrane</keyword>
<gene>
    <name evidence="10" type="ORF">CCMP2556_LOCUS52839</name>
</gene>
<dbReference type="Pfam" id="PF01412">
    <property type="entry name" value="ArfGap"/>
    <property type="match status" value="1"/>
</dbReference>
<evidence type="ECO:0000313" key="10">
    <source>
        <dbReference type="EMBL" id="CAK9114247.1"/>
    </source>
</evidence>
<dbReference type="InterPro" id="IPR000109">
    <property type="entry name" value="POT_fam"/>
</dbReference>
<feature type="transmembrane region" description="Helical" evidence="8">
    <location>
        <begin position="788"/>
        <end position="807"/>
    </location>
</feature>
<comment type="caution">
    <text evidence="10">The sequence shown here is derived from an EMBL/GenBank/DDBJ whole genome shotgun (WGS) entry which is preliminary data.</text>
</comment>
<feature type="transmembrane region" description="Helical" evidence="8">
    <location>
        <begin position="545"/>
        <end position="567"/>
    </location>
</feature>
<dbReference type="PROSITE" id="PS50115">
    <property type="entry name" value="ARFGAP"/>
    <property type="match status" value="1"/>
</dbReference>
<feature type="compositionally biased region" description="Low complexity" evidence="7">
    <location>
        <begin position="941"/>
        <end position="952"/>
    </location>
</feature>
<comment type="similarity">
    <text evidence="2">Belongs to the major facilitator superfamily. Proton-dependent oligopeptide transporter (POT/PTR) (TC 2.A.17) family.</text>
</comment>
<feature type="compositionally biased region" description="Pro residues" evidence="7">
    <location>
        <begin position="174"/>
        <end position="184"/>
    </location>
</feature>
<evidence type="ECO:0000256" key="4">
    <source>
        <dbReference type="ARBA" id="ARBA00022989"/>
    </source>
</evidence>
<feature type="transmembrane region" description="Helical" evidence="8">
    <location>
        <begin position="751"/>
        <end position="773"/>
    </location>
</feature>
<evidence type="ECO:0000313" key="11">
    <source>
        <dbReference type="Proteomes" id="UP001642484"/>
    </source>
</evidence>
<dbReference type="Gene3D" id="1.10.220.150">
    <property type="entry name" value="Arf GTPase activating protein"/>
    <property type="match status" value="1"/>
</dbReference>
<dbReference type="InterPro" id="IPR036259">
    <property type="entry name" value="MFS_trans_sf"/>
</dbReference>
<dbReference type="Pfam" id="PF00854">
    <property type="entry name" value="PTR2"/>
    <property type="match status" value="1"/>
</dbReference>
<name>A0ABP0SPA6_9DINO</name>
<evidence type="ECO:0000256" key="8">
    <source>
        <dbReference type="SAM" id="Phobius"/>
    </source>
</evidence>
<dbReference type="InterPro" id="IPR038508">
    <property type="entry name" value="ArfGAP_dom_sf"/>
</dbReference>
<dbReference type="SUPFAM" id="SSF103473">
    <property type="entry name" value="MFS general substrate transporter"/>
    <property type="match status" value="1"/>
</dbReference>
<feature type="domain" description="Arf-GAP" evidence="9">
    <location>
        <begin position="8"/>
        <end position="134"/>
    </location>
</feature>
<evidence type="ECO:0000256" key="6">
    <source>
        <dbReference type="PROSITE-ProRule" id="PRU00288"/>
    </source>
</evidence>
<feature type="transmembrane region" description="Helical" evidence="8">
    <location>
        <begin position="356"/>
        <end position="376"/>
    </location>
</feature>
<feature type="transmembrane region" description="Helical" evidence="8">
    <location>
        <begin position="382"/>
        <end position="400"/>
    </location>
</feature>
<evidence type="ECO:0000256" key="5">
    <source>
        <dbReference type="ARBA" id="ARBA00023136"/>
    </source>
</evidence>
<feature type="transmembrane region" description="Helical" evidence="8">
    <location>
        <begin position="633"/>
        <end position="657"/>
    </location>
</feature>
<dbReference type="SMART" id="SM00105">
    <property type="entry name" value="ArfGap"/>
    <property type="match status" value="1"/>
</dbReference>
<keyword evidence="3 8" id="KW-0812">Transmembrane</keyword>
<dbReference type="PRINTS" id="PR00405">
    <property type="entry name" value="REVINTRACTNG"/>
</dbReference>
<accession>A0ABP0SPA6</accession>
<dbReference type="CDD" id="cd08838">
    <property type="entry name" value="ArfGap_AGFG"/>
    <property type="match status" value="1"/>
</dbReference>